<dbReference type="GO" id="GO:0005537">
    <property type="term" value="F:D-mannose binding"/>
    <property type="evidence" value="ECO:0007669"/>
    <property type="project" value="TreeGrafter"/>
</dbReference>
<dbReference type="GO" id="GO:0030134">
    <property type="term" value="C:COPII-coated ER to Golgi transport vesicle"/>
    <property type="evidence" value="ECO:0007669"/>
    <property type="project" value="TreeGrafter"/>
</dbReference>
<gene>
    <name evidence="16" type="ORF">CJN711_LOCUS14284</name>
    <name evidence="20" type="ORF">GIL414_LOCUS3274</name>
    <name evidence="17" type="ORF">KQP761_LOCUS16754</name>
    <name evidence="21" type="ORF">OVN521_LOCUS6585</name>
    <name evidence="22" type="ORF">UXM345_LOCUS15936</name>
    <name evidence="19" type="ORF">WKI299_LOCUS28060</name>
    <name evidence="18" type="ORF">XDN619_LOCUS991</name>
</gene>
<evidence type="ECO:0000256" key="11">
    <source>
        <dbReference type="ARBA" id="ARBA00046288"/>
    </source>
</evidence>
<dbReference type="EMBL" id="CAJOBF010001937">
    <property type="protein sequence ID" value="CAF3996841.1"/>
    <property type="molecule type" value="Genomic_DNA"/>
</dbReference>
<name>A0A814ZU73_9BILA</name>
<dbReference type="Proteomes" id="UP000663855">
    <property type="component" value="Unassembled WGS sequence"/>
</dbReference>
<evidence type="ECO:0000313" key="23">
    <source>
        <dbReference type="Proteomes" id="UP000663855"/>
    </source>
</evidence>
<dbReference type="EMBL" id="CAJOBJ010000700">
    <property type="protein sequence ID" value="CAF3839094.1"/>
    <property type="molecule type" value="Genomic_DNA"/>
</dbReference>
<dbReference type="SUPFAM" id="SSF49899">
    <property type="entry name" value="Concanavalin A-like lectins/glucanases"/>
    <property type="match status" value="1"/>
</dbReference>
<keyword evidence="10" id="KW-0325">Glycoprotein</keyword>
<evidence type="ECO:0000313" key="19">
    <source>
        <dbReference type="EMBL" id="CAF2139573.1"/>
    </source>
</evidence>
<dbReference type="OrthoDB" id="270293at2759"/>
<feature type="transmembrane region" description="Helical" evidence="13">
    <location>
        <begin position="294"/>
        <end position="316"/>
    </location>
</feature>
<dbReference type="GO" id="GO:0005793">
    <property type="term" value="C:endoplasmic reticulum-Golgi intermediate compartment"/>
    <property type="evidence" value="ECO:0007669"/>
    <property type="project" value="TreeGrafter"/>
</dbReference>
<dbReference type="Proteomes" id="UP000663842">
    <property type="component" value="Unassembled WGS sequence"/>
</dbReference>
<dbReference type="Proteomes" id="UP000663866">
    <property type="component" value="Unassembled WGS sequence"/>
</dbReference>
<evidence type="ECO:0000313" key="17">
    <source>
        <dbReference type="EMBL" id="CAF1537870.1"/>
    </source>
</evidence>
<dbReference type="Proteomes" id="UP000663834">
    <property type="component" value="Unassembled WGS sequence"/>
</dbReference>
<keyword evidence="3" id="KW-0479">Metal-binding</keyword>
<dbReference type="EMBL" id="CAJNOW010008472">
    <property type="protein sequence ID" value="CAF1537870.1"/>
    <property type="molecule type" value="Genomic_DNA"/>
</dbReference>
<dbReference type="Pfam" id="PF03388">
    <property type="entry name" value="Lectin_leg-like"/>
    <property type="match status" value="1"/>
</dbReference>
<reference evidence="16" key="1">
    <citation type="submission" date="2021-02" db="EMBL/GenBank/DDBJ databases">
        <authorList>
            <person name="Nowell W R."/>
        </authorList>
    </citation>
    <scope>NUCLEOTIDE SEQUENCE</scope>
</reference>
<dbReference type="Proteomes" id="UP000663887">
    <property type="component" value="Unassembled WGS sequence"/>
</dbReference>
<evidence type="ECO:0000256" key="8">
    <source>
        <dbReference type="ARBA" id="ARBA00023136"/>
    </source>
</evidence>
<feature type="compositionally biased region" description="Basic and acidic residues" evidence="12">
    <location>
        <begin position="275"/>
        <end position="284"/>
    </location>
</feature>
<accession>A0A814ZU73</accession>
<feature type="signal peptide" evidence="14">
    <location>
        <begin position="1"/>
        <end position="20"/>
    </location>
</feature>
<feature type="region of interest" description="Disordered" evidence="12">
    <location>
        <begin position="257"/>
        <end position="284"/>
    </location>
</feature>
<evidence type="ECO:0000256" key="12">
    <source>
        <dbReference type="SAM" id="MobiDB-lite"/>
    </source>
</evidence>
<evidence type="ECO:0000259" key="15">
    <source>
        <dbReference type="PROSITE" id="PS51328"/>
    </source>
</evidence>
<keyword evidence="8 13" id="KW-0472">Membrane</keyword>
<keyword evidence="2 13" id="KW-0812">Transmembrane</keyword>
<evidence type="ECO:0000256" key="10">
    <source>
        <dbReference type="ARBA" id="ARBA00023180"/>
    </source>
</evidence>
<dbReference type="InterPro" id="IPR013320">
    <property type="entry name" value="ConA-like_dom_sf"/>
</dbReference>
<evidence type="ECO:0000313" key="21">
    <source>
        <dbReference type="EMBL" id="CAF3846423.1"/>
    </source>
</evidence>
<keyword evidence="6 13" id="KW-1133">Transmembrane helix</keyword>
<dbReference type="GO" id="GO:0006888">
    <property type="term" value="P:endoplasmic reticulum to Golgi vesicle-mediated transport"/>
    <property type="evidence" value="ECO:0007669"/>
    <property type="project" value="TreeGrafter"/>
</dbReference>
<comment type="subcellular location">
    <subcellularLocation>
        <location evidence="11">Endomembrane system</location>
        <topology evidence="11">Single-pass type I membrane protein</topology>
    </subcellularLocation>
    <subcellularLocation>
        <location evidence="1">Golgi apparatus membrane</location>
        <topology evidence="1">Single-pass membrane protein</topology>
    </subcellularLocation>
</comment>
<dbReference type="EMBL" id="CAJNRF010012308">
    <property type="protein sequence ID" value="CAF2139573.1"/>
    <property type="molecule type" value="Genomic_DNA"/>
</dbReference>
<dbReference type="PROSITE" id="PS51328">
    <property type="entry name" value="L_LECTIN_LIKE"/>
    <property type="match status" value="1"/>
</dbReference>
<evidence type="ECO:0000256" key="5">
    <source>
        <dbReference type="ARBA" id="ARBA00022734"/>
    </source>
</evidence>
<dbReference type="Gene3D" id="2.60.120.200">
    <property type="match status" value="1"/>
</dbReference>
<dbReference type="InterPro" id="IPR051136">
    <property type="entry name" value="Intracellular_Lectin-GPT"/>
</dbReference>
<evidence type="ECO:0000256" key="7">
    <source>
        <dbReference type="ARBA" id="ARBA00023034"/>
    </source>
</evidence>
<dbReference type="EMBL" id="CAJNRG010000050">
    <property type="protein sequence ID" value="CAF1953418.1"/>
    <property type="molecule type" value="Genomic_DNA"/>
</dbReference>
<dbReference type="GO" id="GO:0005789">
    <property type="term" value="C:endoplasmic reticulum membrane"/>
    <property type="evidence" value="ECO:0007669"/>
    <property type="project" value="TreeGrafter"/>
</dbReference>
<evidence type="ECO:0000313" key="20">
    <source>
        <dbReference type="EMBL" id="CAF3839094.1"/>
    </source>
</evidence>
<proteinExistence type="predicted"/>
<keyword evidence="9" id="KW-1015">Disulfide bond</keyword>
<dbReference type="Proteomes" id="UP000681720">
    <property type="component" value="Unassembled WGS sequence"/>
</dbReference>
<keyword evidence="4 14" id="KW-0732">Signal</keyword>
<keyword evidence="7" id="KW-0333">Golgi apparatus</keyword>
<evidence type="ECO:0000256" key="9">
    <source>
        <dbReference type="ARBA" id="ARBA00023157"/>
    </source>
</evidence>
<evidence type="ECO:0000256" key="4">
    <source>
        <dbReference type="ARBA" id="ARBA00022729"/>
    </source>
</evidence>
<evidence type="ECO:0000256" key="2">
    <source>
        <dbReference type="ARBA" id="ARBA00022692"/>
    </source>
</evidence>
<evidence type="ECO:0000313" key="16">
    <source>
        <dbReference type="EMBL" id="CAF1246870.1"/>
    </source>
</evidence>
<keyword evidence="5" id="KW-0430">Lectin</keyword>
<evidence type="ECO:0000313" key="18">
    <source>
        <dbReference type="EMBL" id="CAF1953418.1"/>
    </source>
</evidence>
<evidence type="ECO:0000313" key="22">
    <source>
        <dbReference type="EMBL" id="CAF3996841.1"/>
    </source>
</evidence>
<feature type="chain" id="PRO_5035686655" description="L-type lectin-like domain-containing protein" evidence="14">
    <location>
        <begin position="21"/>
        <end position="327"/>
    </location>
</feature>
<comment type="caution">
    <text evidence="16">The sequence shown here is derived from an EMBL/GenBank/DDBJ whole genome shotgun (WGS) entry which is preliminary data.</text>
</comment>
<dbReference type="GO" id="GO:0046872">
    <property type="term" value="F:metal ion binding"/>
    <property type="evidence" value="ECO:0007669"/>
    <property type="project" value="UniProtKB-KW"/>
</dbReference>
<evidence type="ECO:0000313" key="24">
    <source>
        <dbReference type="Proteomes" id="UP000663866"/>
    </source>
</evidence>
<evidence type="ECO:0000256" key="1">
    <source>
        <dbReference type="ARBA" id="ARBA00004194"/>
    </source>
</evidence>
<keyword evidence="24" id="KW-1185">Reference proteome</keyword>
<dbReference type="PANTHER" id="PTHR12223:SF45">
    <property type="entry name" value="RE50040P"/>
    <property type="match status" value="1"/>
</dbReference>
<evidence type="ECO:0000256" key="13">
    <source>
        <dbReference type="SAM" id="Phobius"/>
    </source>
</evidence>
<evidence type="ECO:0000256" key="3">
    <source>
        <dbReference type="ARBA" id="ARBA00022723"/>
    </source>
</evidence>
<organism evidence="16 23">
    <name type="scientific">Rotaria magnacalcarata</name>
    <dbReference type="NCBI Taxonomy" id="392030"/>
    <lineage>
        <taxon>Eukaryota</taxon>
        <taxon>Metazoa</taxon>
        <taxon>Spiralia</taxon>
        <taxon>Gnathifera</taxon>
        <taxon>Rotifera</taxon>
        <taxon>Eurotatoria</taxon>
        <taxon>Bdelloidea</taxon>
        <taxon>Philodinida</taxon>
        <taxon>Philodinidae</taxon>
        <taxon>Rotaria</taxon>
    </lineage>
</organism>
<protein>
    <recommendedName>
        <fullName evidence="15">L-type lectin-like domain-containing protein</fullName>
    </recommendedName>
</protein>
<feature type="domain" description="L-type lectin-like" evidence="15">
    <location>
        <begin position="29"/>
        <end position="253"/>
    </location>
</feature>
<sequence>MYSKLIAAFFLILSIHLTFEQDTGNNPGSYEIREHSLNRPYPSVFSTANSYWHLTGNTLVTDRHIRLTSDSQSKAGGLWNIIPVSYPDWEMHVHFKVHGTGKELFGDGFAIWYAKDPKLGGPIFGYQDHFHGLAIIMDTYSNHNGPHNHAHPYISAMINNGSLHYDHDRDGTHTALAGCEAQFRGRDTDTLVAIRYQNDRLTVSTDIEGKNIWKECFAVPDVRLPTHYYFGFSAATGDLSDNHDIISVHTYQLETSEQRRTENRRNIIPNAPSAEPERPHTDDPKGSGWSALKIFVLIIFLILVCLVVGIGAYYYFDKRQYQRKRFY</sequence>
<dbReference type="PANTHER" id="PTHR12223">
    <property type="entry name" value="VESICULAR MANNOSE-BINDING LECTIN"/>
    <property type="match status" value="1"/>
</dbReference>
<dbReference type="FunFam" id="2.60.120.200:FF:000017">
    <property type="entry name" value="Vesicular integral-membrane protein VIP36"/>
    <property type="match status" value="1"/>
</dbReference>
<dbReference type="EMBL" id="CAJNOV010006404">
    <property type="protein sequence ID" value="CAF1246870.1"/>
    <property type="molecule type" value="Genomic_DNA"/>
</dbReference>
<dbReference type="InterPro" id="IPR005052">
    <property type="entry name" value="Lectin_leg"/>
</dbReference>
<dbReference type="EMBL" id="CAJOBG010000696">
    <property type="protein sequence ID" value="CAF3846423.1"/>
    <property type="molecule type" value="Genomic_DNA"/>
</dbReference>
<dbReference type="Proteomes" id="UP000663856">
    <property type="component" value="Unassembled WGS sequence"/>
</dbReference>
<dbReference type="AlphaFoldDB" id="A0A814ZU73"/>
<dbReference type="GO" id="GO:0000139">
    <property type="term" value="C:Golgi membrane"/>
    <property type="evidence" value="ECO:0007669"/>
    <property type="project" value="UniProtKB-SubCell"/>
</dbReference>
<evidence type="ECO:0000256" key="14">
    <source>
        <dbReference type="SAM" id="SignalP"/>
    </source>
</evidence>
<evidence type="ECO:0000256" key="6">
    <source>
        <dbReference type="ARBA" id="ARBA00022989"/>
    </source>
</evidence>